<protein>
    <submittedName>
        <fullName evidence="2">Uncharacterized protein</fullName>
    </submittedName>
</protein>
<organism evidence="2 3">
    <name type="scientific">Persicitalea jodogahamensis</name>
    <dbReference type="NCBI Taxonomy" id="402147"/>
    <lineage>
        <taxon>Bacteria</taxon>
        <taxon>Pseudomonadati</taxon>
        <taxon>Bacteroidota</taxon>
        <taxon>Cytophagia</taxon>
        <taxon>Cytophagales</taxon>
        <taxon>Spirosomataceae</taxon>
        <taxon>Persicitalea</taxon>
    </lineage>
</organism>
<dbReference type="Proteomes" id="UP000598271">
    <property type="component" value="Unassembled WGS sequence"/>
</dbReference>
<reference evidence="2 3" key="1">
    <citation type="journal article" date="2014" name="Int. J. Syst. Evol. Microbiol.">
        <title>Complete genome sequence of Corynebacterium casei LMG S-19264T (=DSM 44701T), isolated from a smear-ripened cheese.</title>
        <authorList>
            <consortium name="US DOE Joint Genome Institute (JGI-PGF)"/>
            <person name="Walter F."/>
            <person name="Albersmeier A."/>
            <person name="Kalinowski J."/>
            <person name="Ruckert C."/>
        </authorList>
    </citation>
    <scope>NUCLEOTIDE SEQUENCE [LARGE SCALE GENOMIC DNA]</scope>
    <source>
        <strain evidence="2 3">KCTC 12866</strain>
    </source>
</reference>
<keyword evidence="1" id="KW-0812">Transmembrane</keyword>
<evidence type="ECO:0000313" key="3">
    <source>
        <dbReference type="Proteomes" id="UP000598271"/>
    </source>
</evidence>
<feature type="transmembrane region" description="Helical" evidence="1">
    <location>
        <begin position="12"/>
        <end position="32"/>
    </location>
</feature>
<accession>A0A8J3GA04</accession>
<gene>
    <name evidence="2" type="ORF">GCM10007390_37240</name>
</gene>
<keyword evidence="1" id="KW-0472">Membrane</keyword>
<sequence length="55" mass="6443">MLGYLTKELQFKYQITIVLTISVLIKINFNLIPDFGKNSHNRTALNTYLVTYTYL</sequence>
<dbReference type="EMBL" id="BMXF01000004">
    <property type="protein sequence ID" value="GHB79677.1"/>
    <property type="molecule type" value="Genomic_DNA"/>
</dbReference>
<proteinExistence type="predicted"/>
<evidence type="ECO:0000256" key="1">
    <source>
        <dbReference type="SAM" id="Phobius"/>
    </source>
</evidence>
<keyword evidence="1" id="KW-1133">Transmembrane helix</keyword>
<keyword evidence="3" id="KW-1185">Reference proteome</keyword>
<name>A0A8J3GA04_9BACT</name>
<comment type="caution">
    <text evidence="2">The sequence shown here is derived from an EMBL/GenBank/DDBJ whole genome shotgun (WGS) entry which is preliminary data.</text>
</comment>
<evidence type="ECO:0000313" key="2">
    <source>
        <dbReference type="EMBL" id="GHB79677.1"/>
    </source>
</evidence>
<dbReference type="AlphaFoldDB" id="A0A8J3GA04"/>